<accession>A0A5C3F1Z3</accession>
<evidence type="ECO:0000313" key="3">
    <source>
        <dbReference type="EMBL" id="SPO38090.1"/>
    </source>
</evidence>
<keyword evidence="4" id="KW-1185">Reference proteome</keyword>
<gene>
    <name evidence="3" type="ORF">PSFLO_03567</name>
</gene>
<name>A0A5C3F1Z3_9BASI</name>
<sequence length="338" mass="37254">MRLSIFIVYTLLLGLPAYAQPRPPPGLATLEHALQHDAAEELPRLDLSGVENWLVDPLQQGDESNGHAALDHAGQAPDGPHTSYATHSDPVMASSSQPAADRPYHTGQGMVPYAPAAFEGSSWSVQPARDPGASGHELAEGHGGTSSATGSAQPAEADDGIAYPFTKAQVHRDFDLAGPSSRIFRTQLATPLQRTVFLERYKERLRPALEAFPAYRSVVDNLRFAAVMPVAVRRRLFGRVRESYMLYGHYHIAHRQLEMPFEIGDYVFYVLIKRARPASEPGSLLVPVVAFERGLPSRGMHRQFYLGEIQMPSGLISLFKVSRRQAIKHRDESVSARN</sequence>
<protein>
    <submittedName>
        <fullName evidence="3">Uncharacterized protein</fullName>
    </submittedName>
</protein>
<dbReference type="Proteomes" id="UP000323386">
    <property type="component" value="Unassembled WGS sequence"/>
</dbReference>
<feature type="signal peptide" evidence="2">
    <location>
        <begin position="1"/>
        <end position="19"/>
    </location>
</feature>
<organism evidence="3 4">
    <name type="scientific">Pseudozyma flocculosa</name>
    <dbReference type="NCBI Taxonomy" id="84751"/>
    <lineage>
        <taxon>Eukaryota</taxon>
        <taxon>Fungi</taxon>
        <taxon>Dikarya</taxon>
        <taxon>Basidiomycota</taxon>
        <taxon>Ustilaginomycotina</taxon>
        <taxon>Ustilaginomycetes</taxon>
        <taxon>Ustilaginales</taxon>
        <taxon>Ustilaginaceae</taxon>
        <taxon>Pseudozyma</taxon>
    </lineage>
</organism>
<keyword evidence="2" id="KW-0732">Signal</keyword>
<dbReference type="AlphaFoldDB" id="A0A5C3F1Z3"/>
<dbReference type="EMBL" id="OOIP01000009">
    <property type="protein sequence ID" value="SPO38090.1"/>
    <property type="molecule type" value="Genomic_DNA"/>
</dbReference>
<feature type="chain" id="PRO_5022661222" evidence="2">
    <location>
        <begin position="20"/>
        <end position="338"/>
    </location>
</feature>
<reference evidence="3 4" key="1">
    <citation type="submission" date="2018-03" db="EMBL/GenBank/DDBJ databases">
        <authorList>
            <person name="Guldener U."/>
        </authorList>
    </citation>
    <scope>NUCLEOTIDE SEQUENCE [LARGE SCALE GENOMIC DNA]</scope>
    <source>
        <strain evidence="3 4">DAOM196992</strain>
    </source>
</reference>
<evidence type="ECO:0000313" key="4">
    <source>
        <dbReference type="Proteomes" id="UP000323386"/>
    </source>
</evidence>
<proteinExistence type="predicted"/>
<evidence type="ECO:0000256" key="2">
    <source>
        <dbReference type="SAM" id="SignalP"/>
    </source>
</evidence>
<evidence type="ECO:0000256" key="1">
    <source>
        <dbReference type="SAM" id="MobiDB-lite"/>
    </source>
</evidence>
<feature type="region of interest" description="Disordered" evidence="1">
    <location>
        <begin position="57"/>
        <end position="157"/>
    </location>
</feature>